<evidence type="ECO:0000256" key="4">
    <source>
        <dbReference type="SAM" id="Phobius"/>
    </source>
</evidence>
<dbReference type="FunFam" id="3.30.70.270:FF:000001">
    <property type="entry name" value="Diguanylate cyclase domain protein"/>
    <property type="match status" value="1"/>
</dbReference>
<dbReference type="InterPro" id="IPR000160">
    <property type="entry name" value="GGDEF_dom"/>
</dbReference>
<dbReference type="InterPro" id="IPR029787">
    <property type="entry name" value="Nucleotide_cyclase"/>
</dbReference>
<evidence type="ECO:0000313" key="7">
    <source>
        <dbReference type="Proteomes" id="UP000269041"/>
    </source>
</evidence>
<proteinExistence type="predicted"/>
<dbReference type="SMART" id="SM00267">
    <property type="entry name" value="GGDEF"/>
    <property type="match status" value="1"/>
</dbReference>
<evidence type="ECO:0000256" key="2">
    <source>
        <dbReference type="ARBA" id="ARBA00012528"/>
    </source>
</evidence>
<dbReference type="PANTHER" id="PTHR45138">
    <property type="entry name" value="REGULATORY COMPONENTS OF SENSORY TRANSDUCTION SYSTEM"/>
    <property type="match status" value="1"/>
</dbReference>
<dbReference type="Pfam" id="PF00990">
    <property type="entry name" value="GGDEF"/>
    <property type="match status" value="1"/>
</dbReference>
<accession>A0A3R9EIF9</accession>
<dbReference type="EC" id="2.7.7.65" evidence="2"/>
<dbReference type="EMBL" id="RSFA01000041">
    <property type="protein sequence ID" value="RSD31134.1"/>
    <property type="molecule type" value="Genomic_DNA"/>
</dbReference>
<feature type="transmembrane region" description="Helical" evidence="4">
    <location>
        <begin position="122"/>
        <end position="141"/>
    </location>
</feature>
<reference evidence="6 7" key="1">
    <citation type="submission" date="2018-12" db="EMBL/GenBank/DDBJ databases">
        <title>Genomic taxonomy of the Vibrionaceae family.</title>
        <authorList>
            <person name="Gomez-Gil B."/>
            <person name="Enciso-Ibarra K."/>
        </authorList>
    </citation>
    <scope>NUCLEOTIDE SEQUENCE [LARGE SCALE GENOMIC DNA]</scope>
    <source>
        <strain evidence="6 7">CAIM 594</strain>
    </source>
</reference>
<feature type="transmembrane region" description="Helical" evidence="4">
    <location>
        <begin position="190"/>
        <end position="213"/>
    </location>
</feature>
<keyword evidence="4" id="KW-1133">Transmembrane helix</keyword>
<evidence type="ECO:0000256" key="3">
    <source>
        <dbReference type="ARBA" id="ARBA00034247"/>
    </source>
</evidence>
<comment type="caution">
    <text evidence="6">The sequence shown here is derived from an EMBL/GenBank/DDBJ whole genome shotgun (WGS) entry which is preliminary data.</text>
</comment>
<feature type="transmembrane region" description="Helical" evidence="4">
    <location>
        <begin position="64"/>
        <end position="86"/>
    </location>
</feature>
<comment type="cofactor">
    <cofactor evidence="1">
        <name>Mg(2+)</name>
        <dbReference type="ChEBI" id="CHEBI:18420"/>
    </cofactor>
</comment>
<dbReference type="SUPFAM" id="SSF55073">
    <property type="entry name" value="Nucleotide cyclase"/>
    <property type="match status" value="1"/>
</dbReference>
<evidence type="ECO:0000256" key="1">
    <source>
        <dbReference type="ARBA" id="ARBA00001946"/>
    </source>
</evidence>
<evidence type="ECO:0000313" key="6">
    <source>
        <dbReference type="EMBL" id="RSD31134.1"/>
    </source>
</evidence>
<keyword evidence="4" id="KW-0472">Membrane</keyword>
<feature type="transmembrane region" description="Helical" evidence="4">
    <location>
        <begin position="6"/>
        <end position="28"/>
    </location>
</feature>
<keyword evidence="4" id="KW-0812">Transmembrane</keyword>
<dbReference type="AlphaFoldDB" id="A0A3R9EIF9"/>
<keyword evidence="7" id="KW-1185">Reference proteome</keyword>
<dbReference type="Proteomes" id="UP000269041">
    <property type="component" value="Unassembled WGS sequence"/>
</dbReference>
<feature type="transmembrane region" description="Helical" evidence="4">
    <location>
        <begin position="40"/>
        <end position="58"/>
    </location>
</feature>
<evidence type="ECO:0000259" key="5">
    <source>
        <dbReference type="PROSITE" id="PS50887"/>
    </source>
</evidence>
<feature type="transmembrane region" description="Helical" evidence="4">
    <location>
        <begin position="153"/>
        <end position="170"/>
    </location>
</feature>
<dbReference type="OrthoDB" id="9803824at2"/>
<dbReference type="Gene3D" id="3.30.70.270">
    <property type="match status" value="1"/>
</dbReference>
<protein>
    <recommendedName>
        <fullName evidence="2">diguanylate cyclase</fullName>
        <ecNumber evidence="2">2.7.7.65</ecNumber>
    </recommendedName>
</protein>
<dbReference type="GO" id="GO:0043709">
    <property type="term" value="P:cell adhesion involved in single-species biofilm formation"/>
    <property type="evidence" value="ECO:0007669"/>
    <property type="project" value="TreeGrafter"/>
</dbReference>
<gene>
    <name evidence="6" type="ORF">EJA03_10385</name>
</gene>
<dbReference type="NCBIfam" id="TIGR00254">
    <property type="entry name" value="GGDEF"/>
    <property type="match status" value="1"/>
</dbReference>
<dbReference type="GO" id="GO:0005886">
    <property type="term" value="C:plasma membrane"/>
    <property type="evidence" value="ECO:0007669"/>
    <property type="project" value="TreeGrafter"/>
</dbReference>
<dbReference type="GO" id="GO:0052621">
    <property type="term" value="F:diguanylate cyclase activity"/>
    <property type="evidence" value="ECO:0007669"/>
    <property type="project" value="UniProtKB-EC"/>
</dbReference>
<feature type="domain" description="GGDEF" evidence="5">
    <location>
        <begin position="255"/>
        <end position="385"/>
    </location>
</feature>
<dbReference type="PANTHER" id="PTHR45138:SF9">
    <property type="entry name" value="DIGUANYLATE CYCLASE DGCM-RELATED"/>
    <property type="match status" value="1"/>
</dbReference>
<dbReference type="PROSITE" id="PS50887">
    <property type="entry name" value="GGDEF"/>
    <property type="match status" value="1"/>
</dbReference>
<comment type="catalytic activity">
    <reaction evidence="3">
        <text>2 GTP = 3',3'-c-di-GMP + 2 diphosphate</text>
        <dbReference type="Rhea" id="RHEA:24898"/>
        <dbReference type="ChEBI" id="CHEBI:33019"/>
        <dbReference type="ChEBI" id="CHEBI:37565"/>
        <dbReference type="ChEBI" id="CHEBI:58805"/>
        <dbReference type="EC" id="2.7.7.65"/>
    </reaction>
</comment>
<sequence>MTIHLDIATLSIICVLLSVCYCIGLFLIQRLQPSVRGINTIATSLLLLSVSFFFLSFGNNISLWLSKILANSLMAFSYILLLLGICQFKSFSVKLSNVGFYSFPILVIGLTYFTFFMPSTNARVILMSVYISSMCFVAVIANHKGKSTDISTSTLLLSVGLAIQASYNFFRFGWTIFDGAINDFMRAGTVHQLAFVSTLLMIILIFFSITWMLTGRLVATLHDSAIKDELTQLYNRRALEELLPTEVARAHRHDQPLSIVLLDIDHFKQVNDTYGHQVGDEVLRITGRVLKLHTRRDDLSFRYGGEEFMVLLPNTDVEKALIVAEKLREEIEEARMLPSKKDRCTASFGVTQLHDEEWQSAVERADIALYNAKTNGRNQVIAGEH</sequence>
<dbReference type="InterPro" id="IPR043128">
    <property type="entry name" value="Rev_trsase/Diguanyl_cyclase"/>
</dbReference>
<feature type="transmembrane region" description="Helical" evidence="4">
    <location>
        <begin position="98"/>
        <end position="116"/>
    </location>
</feature>
<organism evidence="6 7">
    <name type="scientific">Vibrio pectenicida</name>
    <dbReference type="NCBI Taxonomy" id="62763"/>
    <lineage>
        <taxon>Bacteria</taxon>
        <taxon>Pseudomonadati</taxon>
        <taxon>Pseudomonadota</taxon>
        <taxon>Gammaproteobacteria</taxon>
        <taxon>Vibrionales</taxon>
        <taxon>Vibrionaceae</taxon>
        <taxon>Vibrio</taxon>
    </lineage>
</organism>
<dbReference type="CDD" id="cd01949">
    <property type="entry name" value="GGDEF"/>
    <property type="match status" value="1"/>
</dbReference>
<dbReference type="GO" id="GO:1902201">
    <property type="term" value="P:negative regulation of bacterial-type flagellum-dependent cell motility"/>
    <property type="evidence" value="ECO:0007669"/>
    <property type="project" value="TreeGrafter"/>
</dbReference>
<dbReference type="InterPro" id="IPR050469">
    <property type="entry name" value="Diguanylate_Cyclase"/>
</dbReference>
<name>A0A3R9EIF9_9VIBR</name>